<gene>
    <name evidence="6" type="ORF">BO70DRAFT_414826</name>
</gene>
<dbReference type="InterPro" id="IPR001138">
    <property type="entry name" value="Zn2Cys6_DnaBD"/>
</dbReference>
<accession>A0A317VCI6</accession>
<dbReference type="CDD" id="cd00067">
    <property type="entry name" value="GAL4"/>
    <property type="match status" value="1"/>
</dbReference>
<feature type="domain" description="Zn(2)-C6 fungal-type" evidence="5">
    <location>
        <begin position="10"/>
        <end position="38"/>
    </location>
</feature>
<keyword evidence="3" id="KW-0804">Transcription</keyword>
<dbReference type="GO" id="GO:0003677">
    <property type="term" value="F:DNA binding"/>
    <property type="evidence" value="ECO:0007669"/>
    <property type="project" value="UniProtKB-KW"/>
</dbReference>
<evidence type="ECO:0000256" key="4">
    <source>
        <dbReference type="ARBA" id="ARBA00023242"/>
    </source>
</evidence>
<dbReference type="STRING" id="1448321.A0A317VCI6"/>
<comment type="caution">
    <text evidence="6">The sequence shown here is derived from an EMBL/GenBank/DDBJ whole genome shotgun (WGS) entry which is preliminary data.</text>
</comment>
<keyword evidence="2" id="KW-0238">DNA-binding</keyword>
<dbReference type="PROSITE" id="PS50048">
    <property type="entry name" value="ZN2_CY6_FUNGAL_2"/>
    <property type="match status" value="1"/>
</dbReference>
<reference evidence="6 7" key="1">
    <citation type="submission" date="2016-12" db="EMBL/GenBank/DDBJ databases">
        <title>The genomes of Aspergillus section Nigri reveals drivers in fungal speciation.</title>
        <authorList>
            <consortium name="DOE Joint Genome Institute"/>
            <person name="Vesth T.C."/>
            <person name="Nybo J."/>
            <person name="Theobald S."/>
            <person name="Brandl J."/>
            <person name="Frisvad J.C."/>
            <person name="Nielsen K.F."/>
            <person name="Lyhne E.K."/>
            <person name="Kogle M.E."/>
            <person name="Kuo A."/>
            <person name="Riley R."/>
            <person name="Clum A."/>
            <person name="Nolan M."/>
            <person name="Lipzen A."/>
            <person name="Salamov A."/>
            <person name="Henrissat B."/>
            <person name="Wiebenga A."/>
            <person name="De Vries R.P."/>
            <person name="Grigoriev I.V."/>
            <person name="Mortensen U.H."/>
            <person name="Andersen M.R."/>
            <person name="Baker S.E."/>
        </authorList>
    </citation>
    <scope>NUCLEOTIDE SEQUENCE [LARGE SCALE GENOMIC DNA]</scope>
    <source>
        <strain evidence="6 7">CBS 117.55</strain>
    </source>
</reference>
<dbReference type="GeneID" id="37069595"/>
<dbReference type="EMBL" id="MSFL01000029">
    <property type="protein sequence ID" value="PWY70961.1"/>
    <property type="molecule type" value="Genomic_DNA"/>
</dbReference>
<dbReference type="SMART" id="SM00066">
    <property type="entry name" value="GAL4"/>
    <property type="match status" value="1"/>
</dbReference>
<dbReference type="InterPro" id="IPR036864">
    <property type="entry name" value="Zn2-C6_fun-type_DNA-bd_sf"/>
</dbReference>
<keyword evidence="7" id="KW-1185">Reference proteome</keyword>
<evidence type="ECO:0000256" key="1">
    <source>
        <dbReference type="ARBA" id="ARBA00023015"/>
    </source>
</evidence>
<evidence type="ECO:0000259" key="5">
    <source>
        <dbReference type="PROSITE" id="PS50048"/>
    </source>
</evidence>
<dbReference type="GO" id="GO:0000981">
    <property type="term" value="F:DNA-binding transcription factor activity, RNA polymerase II-specific"/>
    <property type="evidence" value="ECO:0007669"/>
    <property type="project" value="InterPro"/>
</dbReference>
<dbReference type="AlphaFoldDB" id="A0A317VCI6"/>
<dbReference type="Gene3D" id="4.10.240.10">
    <property type="entry name" value="Zn(2)-C6 fungal-type DNA-binding domain"/>
    <property type="match status" value="1"/>
</dbReference>
<keyword evidence="4" id="KW-0539">Nucleus</keyword>
<dbReference type="Proteomes" id="UP000247233">
    <property type="component" value="Unassembled WGS sequence"/>
</dbReference>
<organism evidence="6 7">
    <name type="scientific">Aspergillus heteromorphus CBS 117.55</name>
    <dbReference type="NCBI Taxonomy" id="1448321"/>
    <lineage>
        <taxon>Eukaryota</taxon>
        <taxon>Fungi</taxon>
        <taxon>Dikarya</taxon>
        <taxon>Ascomycota</taxon>
        <taxon>Pezizomycotina</taxon>
        <taxon>Eurotiomycetes</taxon>
        <taxon>Eurotiomycetidae</taxon>
        <taxon>Eurotiales</taxon>
        <taxon>Aspergillaceae</taxon>
        <taxon>Aspergillus</taxon>
        <taxon>Aspergillus subgen. Circumdati</taxon>
    </lineage>
</organism>
<evidence type="ECO:0000313" key="7">
    <source>
        <dbReference type="Proteomes" id="UP000247233"/>
    </source>
</evidence>
<dbReference type="RefSeq" id="XP_025396063.1">
    <property type="nucleotide sequence ID" value="XM_025547358.1"/>
</dbReference>
<dbReference type="OrthoDB" id="5429770at2759"/>
<evidence type="ECO:0000256" key="2">
    <source>
        <dbReference type="ARBA" id="ARBA00023125"/>
    </source>
</evidence>
<dbReference type="Pfam" id="PF00172">
    <property type="entry name" value="Zn_clus"/>
    <property type="match status" value="1"/>
</dbReference>
<dbReference type="InterPro" id="IPR053175">
    <property type="entry name" value="DHMBA_Reg_Transcription_Factor"/>
</dbReference>
<dbReference type="GO" id="GO:0009893">
    <property type="term" value="P:positive regulation of metabolic process"/>
    <property type="evidence" value="ECO:0007669"/>
    <property type="project" value="UniProtKB-ARBA"/>
</dbReference>
<keyword evidence="1" id="KW-0805">Transcription regulation</keyword>
<dbReference type="PANTHER" id="PTHR38791">
    <property type="entry name" value="ZN(II)2CYS6 TRANSCRIPTION FACTOR (EUROFUNG)-RELATED-RELATED"/>
    <property type="match status" value="1"/>
</dbReference>
<sequence>MVYRGKPSKSCRECRRRDIKCDKKKDGCSQCSRAGLSCPGYPNPQDLVILNETAATTEKVAKKRFLQGQYSPNPLSTGLLPTVFQRAKHLYISQYVQDTPAGGLFSYMQVFHPSSQHDFPLLETVVNAMFMATFSSLQGCRSTLYHAQVAYGSALSLTQKAIESPKEVVLDRTLFSILLMSVFERLAVSEHEGFNLRNGHLRGAFELMSLRGRGQFTSKGGNAMLLHLTELVTLDCLANEIDIPSRFLALRRKAIDSGVDTSSIKWKFWEAMLQYAELESFTRASFAAEEAIHRAEVLDSAFEQLSTHLPSFISRRQNPEPLYALEGRSDIYPDCVARRCWNNIRVVRILLAKVVREQCVRLLGNTIDDGSVIEKLYESNRRAISLCSDIYLSIPCDGAQDKSLDDISSIQSSTLLFQLYVAKEIGCPSGEIRLFIEKGLQYLKGRQPPARQRTIDCLLDGSQKVPGNVWKVWLKIGREDYSI</sequence>
<dbReference type="PANTHER" id="PTHR38791:SF11">
    <property type="entry name" value="ZN(II)2CYS6 TRANSCRIPTION FACTOR (EUROFUNG)"/>
    <property type="match status" value="1"/>
</dbReference>
<dbReference type="SUPFAM" id="SSF57701">
    <property type="entry name" value="Zn2/Cys6 DNA-binding domain"/>
    <property type="match status" value="1"/>
</dbReference>
<proteinExistence type="predicted"/>
<protein>
    <submittedName>
        <fullName evidence="6">C6 transcription factor</fullName>
    </submittedName>
</protein>
<dbReference type="GO" id="GO:0008270">
    <property type="term" value="F:zinc ion binding"/>
    <property type="evidence" value="ECO:0007669"/>
    <property type="project" value="InterPro"/>
</dbReference>
<evidence type="ECO:0000256" key="3">
    <source>
        <dbReference type="ARBA" id="ARBA00023163"/>
    </source>
</evidence>
<evidence type="ECO:0000313" key="6">
    <source>
        <dbReference type="EMBL" id="PWY70961.1"/>
    </source>
</evidence>
<dbReference type="VEuPathDB" id="FungiDB:BO70DRAFT_414826"/>
<name>A0A317VCI6_9EURO</name>